<dbReference type="Gene3D" id="1.10.3720.10">
    <property type="entry name" value="MetI-like"/>
    <property type="match status" value="1"/>
</dbReference>
<evidence type="ECO:0000256" key="1">
    <source>
        <dbReference type="ARBA" id="ARBA00004651"/>
    </source>
</evidence>
<accession>A0A2V1HMP5</accession>
<evidence type="ECO:0000256" key="3">
    <source>
        <dbReference type="ARBA" id="ARBA00022475"/>
    </source>
</evidence>
<keyword evidence="2 7" id="KW-0813">Transport</keyword>
<comment type="caution">
    <text evidence="9">The sequence shown here is derived from an EMBL/GenBank/DDBJ whole genome shotgun (WGS) entry which is preliminary data.</text>
</comment>
<feature type="transmembrane region" description="Helical" evidence="7">
    <location>
        <begin position="237"/>
        <end position="259"/>
    </location>
</feature>
<dbReference type="EMBL" id="QEOP01000002">
    <property type="protein sequence ID" value="PVZ93745.1"/>
    <property type="molecule type" value="Genomic_DNA"/>
</dbReference>
<keyword evidence="3" id="KW-1003">Cell membrane</keyword>
<reference evidence="9 10" key="1">
    <citation type="submission" date="2018-05" db="EMBL/GenBank/DDBJ databases">
        <title>Amnibacterium sp. M8JJ-5, whole genome shotgun sequence.</title>
        <authorList>
            <person name="Tuo L."/>
        </authorList>
    </citation>
    <scope>NUCLEOTIDE SEQUENCE [LARGE SCALE GENOMIC DNA]</scope>
    <source>
        <strain evidence="9 10">M8JJ-5</strain>
    </source>
</reference>
<keyword evidence="5 7" id="KW-1133">Transmembrane helix</keyword>
<dbReference type="InterPro" id="IPR050366">
    <property type="entry name" value="BP-dependent_transpt_permease"/>
</dbReference>
<feature type="transmembrane region" description="Helical" evidence="7">
    <location>
        <begin position="191"/>
        <end position="217"/>
    </location>
</feature>
<evidence type="ECO:0000256" key="2">
    <source>
        <dbReference type="ARBA" id="ARBA00022448"/>
    </source>
</evidence>
<dbReference type="AlphaFoldDB" id="A0A2V1HMP5"/>
<evidence type="ECO:0000313" key="10">
    <source>
        <dbReference type="Proteomes" id="UP000244893"/>
    </source>
</evidence>
<keyword evidence="6 7" id="KW-0472">Membrane</keyword>
<comment type="similarity">
    <text evidence="7">Belongs to the binding-protein-dependent transport system permease family.</text>
</comment>
<gene>
    <name evidence="9" type="ORF">DDQ50_08080</name>
</gene>
<dbReference type="OrthoDB" id="9812701at2"/>
<dbReference type="PANTHER" id="PTHR43386">
    <property type="entry name" value="OLIGOPEPTIDE TRANSPORT SYSTEM PERMEASE PROTEIN APPC"/>
    <property type="match status" value="1"/>
</dbReference>
<evidence type="ECO:0000313" key="9">
    <source>
        <dbReference type="EMBL" id="PVZ93745.1"/>
    </source>
</evidence>
<evidence type="ECO:0000259" key="8">
    <source>
        <dbReference type="PROSITE" id="PS50928"/>
    </source>
</evidence>
<protein>
    <submittedName>
        <fullName evidence="9">Peptide ABC transporter permease</fullName>
    </submittedName>
</protein>
<dbReference type="Pfam" id="PF00528">
    <property type="entry name" value="BPD_transp_1"/>
    <property type="match status" value="1"/>
</dbReference>
<comment type="subcellular location">
    <subcellularLocation>
        <location evidence="1 7">Cell membrane</location>
        <topology evidence="1 7">Multi-pass membrane protein</topology>
    </subcellularLocation>
</comment>
<dbReference type="PROSITE" id="PS50928">
    <property type="entry name" value="ABC_TM1"/>
    <property type="match status" value="1"/>
</dbReference>
<dbReference type="Proteomes" id="UP000244893">
    <property type="component" value="Unassembled WGS sequence"/>
</dbReference>
<evidence type="ECO:0000256" key="6">
    <source>
        <dbReference type="ARBA" id="ARBA00023136"/>
    </source>
</evidence>
<dbReference type="SUPFAM" id="SSF161098">
    <property type="entry name" value="MetI-like"/>
    <property type="match status" value="1"/>
</dbReference>
<sequence>MKTLLTRPGMIVSALIVIAALALTFAPQLFATHDPYEGIPADQLQPPSAAHWFGTDALGRDLYSRVVYGAFLSLATAGLAVVVGVAIGAVVGLVSGFIGGRVDFVLMRIVDVVIAVPSILLSLIVVAGLGFGAVPVAIGVGIGAAGSFARVTRSQVVRVRTAEYVEAARSMGVRWPAILVRHVFPNSARPVIALAALEVGTAILAVSALSFLGFGAAPPAPEWGALVSYGRDFLATAWWLSVLPGAVILVVVLAVNRLARAIGGER</sequence>
<dbReference type="InterPro" id="IPR000515">
    <property type="entry name" value="MetI-like"/>
</dbReference>
<feature type="domain" description="ABC transmembrane type-1" evidence="8">
    <location>
        <begin position="70"/>
        <end position="259"/>
    </location>
</feature>
<dbReference type="RefSeq" id="WP_116756259.1">
    <property type="nucleotide sequence ID" value="NZ_JBHUEX010000001.1"/>
</dbReference>
<proteinExistence type="inferred from homology"/>
<dbReference type="GO" id="GO:0005886">
    <property type="term" value="C:plasma membrane"/>
    <property type="evidence" value="ECO:0007669"/>
    <property type="project" value="UniProtKB-SubCell"/>
</dbReference>
<name>A0A2V1HMP5_9MICO</name>
<organism evidence="9 10">
    <name type="scientific">Amnibacterium flavum</name>
    <dbReference type="NCBI Taxonomy" id="2173173"/>
    <lineage>
        <taxon>Bacteria</taxon>
        <taxon>Bacillati</taxon>
        <taxon>Actinomycetota</taxon>
        <taxon>Actinomycetes</taxon>
        <taxon>Micrococcales</taxon>
        <taxon>Microbacteriaceae</taxon>
        <taxon>Amnibacterium</taxon>
    </lineage>
</organism>
<feature type="transmembrane region" description="Helical" evidence="7">
    <location>
        <begin position="66"/>
        <end position="93"/>
    </location>
</feature>
<feature type="transmembrane region" description="Helical" evidence="7">
    <location>
        <begin position="105"/>
        <end position="127"/>
    </location>
</feature>
<keyword evidence="4 7" id="KW-0812">Transmembrane</keyword>
<feature type="transmembrane region" description="Helical" evidence="7">
    <location>
        <begin position="133"/>
        <end position="151"/>
    </location>
</feature>
<dbReference type="CDD" id="cd06261">
    <property type="entry name" value="TM_PBP2"/>
    <property type="match status" value="1"/>
</dbReference>
<evidence type="ECO:0000256" key="7">
    <source>
        <dbReference type="RuleBase" id="RU363032"/>
    </source>
</evidence>
<evidence type="ECO:0000256" key="4">
    <source>
        <dbReference type="ARBA" id="ARBA00022692"/>
    </source>
</evidence>
<dbReference type="GO" id="GO:0055085">
    <property type="term" value="P:transmembrane transport"/>
    <property type="evidence" value="ECO:0007669"/>
    <property type="project" value="InterPro"/>
</dbReference>
<evidence type="ECO:0000256" key="5">
    <source>
        <dbReference type="ARBA" id="ARBA00022989"/>
    </source>
</evidence>
<dbReference type="PANTHER" id="PTHR43386:SF25">
    <property type="entry name" value="PEPTIDE ABC TRANSPORTER PERMEASE PROTEIN"/>
    <property type="match status" value="1"/>
</dbReference>
<keyword evidence="10" id="KW-1185">Reference proteome</keyword>
<dbReference type="InterPro" id="IPR035906">
    <property type="entry name" value="MetI-like_sf"/>
</dbReference>